<keyword evidence="7 9" id="KW-0472">Membrane</keyword>
<dbReference type="InterPro" id="IPR006042">
    <property type="entry name" value="Xan_ur_permease"/>
</dbReference>
<dbReference type="EMBL" id="JAOZYC010000088">
    <property type="protein sequence ID" value="MEB8338080.1"/>
    <property type="molecule type" value="Genomic_DNA"/>
</dbReference>
<reference evidence="10 11" key="1">
    <citation type="submission" date="2022-10" db="EMBL/GenBank/DDBJ databases">
        <authorList>
            <person name="Xie J."/>
            <person name="Shen N."/>
        </authorList>
    </citation>
    <scope>NUCLEOTIDE SEQUENCE [LARGE SCALE GENOMIC DNA]</scope>
    <source>
        <strain evidence="10 11">YIM65594</strain>
    </source>
</reference>
<keyword evidence="11" id="KW-1185">Reference proteome</keyword>
<keyword evidence="4" id="KW-1003">Cell membrane</keyword>
<dbReference type="RefSeq" id="WP_326015811.1">
    <property type="nucleotide sequence ID" value="NZ_JAOZYC010000088.1"/>
</dbReference>
<feature type="region of interest" description="Disordered" evidence="8">
    <location>
        <begin position="1"/>
        <end position="26"/>
    </location>
</feature>
<dbReference type="NCBIfam" id="TIGR00801">
    <property type="entry name" value="ncs2"/>
    <property type="match status" value="1"/>
</dbReference>
<evidence type="ECO:0000256" key="6">
    <source>
        <dbReference type="ARBA" id="ARBA00022989"/>
    </source>
</evidence>
<evidence type="ECO:0000256" key="7">
    <source>
        <dbReference type="ARBA" id="ARBA00023136"/>
    </source>
</evidence>
<feature type="compositionally biased region" description="Low complexity" evidence="8">
    <location>
        <begin position="1"/>
        <end position="19"/>
    </location>
</feature>
<evidence type="ECO:0000256" key="4">
    <source>
        <dbReference type="ARBA" id="ARBA00022475"/>
    </source>
</evidence>
<evidence type="ECO:0000256" key="3">
    <source>
        <dbReference type="ARBA" id="ARBA00022448"/>
    </source>
</evidence>
<dbReference type="NCBIfam" id="NF037981">
    <property type="entry name" value="NCS2_1"/>
    <property type="match status" value="1"/>
</dbReference>
<dbReference type="InterPro" id="IPR017588">
    <property type="entry name" value="UacT-like"/>
</dbReference>
<comment type="caution">
    <text evidence="10">The sequence shown here is derived from an EMBL/GenBank/DDBJ whole genome shotgun (WGS) entry which is preliminary data.</text>
</comment>
<name>A0ABU6F249_9ACTN</name>
<keyword evidence="5 9" id="KW-0812">Transmembrane</keyword>
<feature type="transmembrane region" description="Helical" evidence="9">
    <location>
        <begin position="70"/>
        <end position="90"/>
    </location>
</feature>
<dbReference type="PANTHER" id="PTHR42810">
    <property type="entry name" value="PURINE PERMEASE C1399.01C-RELATED"/>
    <property type="match status" value="1"/>
</dbReference>
<feature type="transmembrane region" description="Helical" evidence="9">
    <location>
        <begin position="44"/>
        <end position="63"/>
    </location>
</feature>
<comment type="subcellular location">
    <subcellularLocation>
        <location evidence="1">Cell membrane</location>
        <topology evidence="1">Multi-pass membrane protein</topology>
    </subcellularLocation>
</comment>
<feature type="transmembrane region" description="Helical" evidence="9">
    <location>
        <begin position="189"/>
        <end position="206"/>
    </location>
</feature>
<dbReference type="PANTHER" id="PTHR42810:SF4">
    <property type="entry name" value="URIC ACID TRANSPORTER UACT"/>
    <property type="match status" value="1"/>
</dbReference>
<dbReference type="NCBIfam" id="TIGR03173">
    <property type="entry name" value="pbuX"/>
    <property type="match status" value="1"/>
</dbReference>
<feature type="transmembrane region" description="Helical" evidence="9">
    <location>
        <begin position="397"/>
        <end position="416"/>
    </location>
</feature>
<dbReference type="Proteomes" id="UP001354931">
    <property type="component" value="Unassembled WGS sequence"/>
</dbReference>
<evidence type="ECO:0000256" key="1">
    <source>
        <dbReference type="ARBA" id="ARBA00004651"/>
    </source>
</evidence>
<evidence type="ECO:0000256" key="8">
    <source>
        <dbReference type="SAM" id="MobiDB-lite"/>
    </source>
</evidence>
<comment type="similarity">
    <text evidence="2">Belongs to the nucleobase:cation symporter-2 (NCS2) (TC 2.A.40) family.</text>
</comment>
<protein>
    <submittedName>
        <fullName evidence="10">Purine permease</fullName>
    </submittedName>
</protein>
<gene>
    <name evidence="10" type="ORF">OKJ99_11270</name>
</gene>
<organism evidence="10 11">
    <name type="scientific">Streptomyces endophyticus</name>
    <dbReference type="NCBI Taxonomy" id="714166"/>
    <lineage>
        <taxon>Bacteria</taxon>
        <taxon>Bacillati</taxon>
        <taxon>Actinomycetota</taxon>
        <taxon>Actinomycetes</taxon>
        <taxon>Kitasatosporales</taxon>
        <taxon>Streptomycetaceae</taxon>
        <taxon>Streptomyces</taxon>
    </lineage>
</organism>
<feature type="transmembrane region" description="Helical" evidence="9">
    <location>
        <begin position="122"/>
        <end position="143"/>
    </location>
</feature>
<feature type="transmembrane region" description="Helical" evidence="9">
    <location>
        <begin position="422"/>
        <end position="445"/>
    </location>
</feature>
<dbReference type="Pfam" id="PF00860">
    <property type="entry name" value="Xan_ur_permease"/>
    <property type="match status" value="1"/>
</dbReference>
<feature type="transmembrane region" description="Helical" evidence="9">
    <location>
        <begin position="366"/>
        <end position="385"/>
    </location>
</feature>
<evidence type="ECO:0000256" key="2">
    <source>
        <dbReference type="ARBA" id="ARBA00008821"/>
    </source>
</evidence>
<accession>A0ABU6F249</accession>
<evidence type="ECO:0000313" key="10">
    <source>
        <dbReference type="EMBL" id="MEB8338080.1"/>
    </source>
</evidence>
<proteinExistence type="inferred from homology"/>
<feature type="transmembrane region" description="Helical" evidence="9">
    <location>
        <begin position="213"/>
        <end position="238"/>
    </location>
</feature>
<feature type="transmembrane region" description="Helical" evidence="9">
    <location>
        <begin position="258"/>
        <end position="282"/>
    </location>
</feature>
<dbReference type="InterPro" id="IPR006043">
    <property type="entry name" value="NCS2"/>
</dbReference>
<sequence>MSTDSTKTAAATSLTGSATGEPTHPVDRRPPLVHLGALGAQHVAVMYSGCVAVPLVFGAAAGLDTHTIGLLVAADLLIAGLITVVQSLGLSRLFGARLPVVAGASFTAVTPMITIQGAYGLPAVYGSMIAAGVFGMLIAWPFARLVRFFPPVVRGTAVTVIGLSLVGKAVDLIAGSDPDDPGYASTDRLVLAAGVVALIVVLTRFARGFLAQTVVLVGLLVGTGAAAVLGMTDFGAVAGTDWFGVPDPFRFGAPEFPVAAVVSMCVVMLVIFAESTAYLMAIGEMTGRPVGRAELARGLAADGLSSAAAGVATSFPDTVFAQNVSLIRMTGVRSRFTTAAAGVLLVLLGLMPKLGEVVASLPGPVIGSVSLVMFAMIALTGIRSLSHVDYDGTHNGMIVALALSVGMIPVVAPHLYDGFPSWFRIIAGGSISSAVIVAFFLNIFFHHLAFNRRPVRSNPDGTTATPTKERT</sequence>
<keyword evidence="6 9" id="KW-1133">Transmembrane helix</keyword>
<feature type="transmembrane region" description="Helical" evidence="9">
    <location>
        <begin position="336"/>
        <end position="354"/>
    </location>
</feature>
<evidence type="ECO:0000313" key="11">
    <source>
        <dbReference type="Proteomes" id="UP001354931"/>
    </source>
</evidence>
<evidence type="ECO:0000256" key="9">
    <source>
        <dbReference type="SAM" id="Phobius"/>
    </source>
</evidence>
<keyword evidence="3" id="KW-0813">Transport</keyword>
<evidence type="ECO:0000256" key="5">
    <source>
        <dbReference type="ARBA" id="ARBA00022692"/>
    </source>
</evidence>